<dbReference type="EMBL" id="NEVR01000005">
    <property type="protein sequence ID" value="OZI58083.1"/>
    <property type="molecule type" value="Genomic_DNA"/>
</dbReference>
<protein>
    <submittedName>
        <fullName evidence="6">D-xylose ABC transporter substrate-binding protein</fullName>
    </submittedName>
</protein>
<dbReference type="SUPFAM" id="SSF53822">
    <property type="entry name" value="Periplasmic binding protein-like I"/>
    <property type="match status" value="1"/>
</dbReference>
<gene>
    <name evidence="6" type="ORF">CAL27_22155</name>
</gene>
<organism evidence="6 7">
    <name type="scientific">Bordetella genomosp. 1</name>
    <dbReference type="NCBI Taxonomy" id="1395607"/>
    <lineage>
        <taxon>Bacteria</taxon>
        <taxon>Pseudomonadati</taxon>
        <taxon>Pseudomonadota</taxon>
        <taxon>Betaproteobacteria</taxon>
        <taxon>Burkholderiales</taxon>
        <taxon>Alcaligenaceae</taxon>
        <taxon>Bordetella</taxon>
    </lineage>
</organism>
<dbReference type="InterPro" id="IPR013456">
    <property type="entry name" value="XylF"/>
</dbReference>
<evidence type="ECO:0000256" key="3">
    <source>
        <dbReference type="ARBA" id="ARBA00022729"/>
    </source>
</evidence>
<dbReference type="InterPro" id="IPR025997">
    <property type="entry name" value="SBP_2_dom"/>
</dbReference>
<dbReference type="InterPro" id="IPR050555">
    <property type="entry name" value="Bact_Solute-Bind_Prot2"/>
</dbReference>
<dbReference type="InterPro" id="IPR028082">
    <property type="entry name" value="Peripla_BP_I"/>
</dbReference>
<dbReference type="CDD" id="cd19991">
    <property type="entry name" value="PBP1_ABC_xylose_binding"/>
    <property type="match status" value="1"/>
</dbReference>
<comment type="subcellular location">
    <subcellularLocation>
        <location evidence="1">Periplasm</location>
    </subcellularLocation>
</comment>
<evidence type="ECO:0000256" key="4">
    <source>
        <dbReference type="SAM" id="SignalP"/>
    </source>
</evidence>
<dbReference type="PANTHER" id="PTHR30036:SF1">
    <property type="entry name" value="D-XYLOSE-BINDING PERIPLASMIC PROTEIN"/>
    <property type="match status" value="1"/>
</dbReference>
<dbReference type="Pfam" id="PF13407">
    <property type="entry name" value="Peripla_BP_4"/>
    <property type="match status" value="1"/>
</dbReference>
<evidence type="ECO:0000313" key="7">
    <source>
        <dbReference type="Proteomes" id="UP000216354"/>
    </source>
</evidence>
<feature type="chain" id="PRO_5047348049" evidence="4">
    <location>
        <begin position="28"/>
        <end position="338"/>
    </location>
</feature>
<accession>A0ABX4EV34</accession>
<feature type="signal peptide" evidence="4">
    <location>
        <begin position="1"/>
        <end position="27"/>
    </location>
</feature>
<evidence type="ECO:0000256" key="1">
    <source>
        <dbReference type="ARBA" id="ARBA00004418"/>
    </source>
</evidence>
<sequence length="338" mass="35918">MPPILRQLLACAIALPAILSAGQAAHASKQAPVIGFSIDDLRVERWTRDRDYFVAAAKQLGAKVNVQSANASESRQIAQIENLIAQGVDALVIVPFNSKVLGNVIAKAHRAGIKVVAYDRLILDAPLDGYVLYDAVKIGELQAQALVDVVPEGHYFLLGGAPTDNNSRLLHEGQMKVLKPLVDKGDIRIVGDQWTPEWDPSKAQTIVENALNAHDNDIQAIVAANDGTAGGAIQALASQKLAGKVAVSGQDADLAAVRRISAGTQTMTIYKSLKTLAGAAAKMAVDLVQGRQPAFNTRLDNGKGEVESIMLTPVQINRGNIDLLVKEGFFTAGQIQGK</sequence>
<dbReference type="NCBIfam" id="TIGR02634">
    <property type="entry name" value="xylF"/>
    <property type="match status" value="1"/>
</dbReference>
<keyword evidence="3 4" id="KW-0732">Signal</keyword>
<dbReference type="Proteomes" id="UP000216354">
    <property type="component" value="Unassembled WGS sequence"/>
</dbReference>
<proteinExistence type="inferred from homology"/>
<dbReference type="Gene3D" id="3.40.50.2300">
    <property type="match status" value="2"/>
</dbReference>
<evidence type="ECO:0000256" key="2">
    <source>
        <dbReference type="ARBA" id="ARBA00007639"/>
    </source>
</evidence>
<name>A0ABX4EV34_9BORD</name>
<keyword evidence="7" id="KW-1185">Reference proteome</keyword>
<comment type="caution">
    <text evidence="6">The sequence shown here is derived from an EMBL/GenBank/DDBJ whole genome shotgun (WGS) entry which is preliminary data.</text>
</comment>
<reference evidence="6 7" key="1">
    <citation type="submission" date="2017-05" db="EMBL/GenBank/DDBJ databases">
        <title>Complete and WGS of Bordetella genogroups.</title>
        <authorList>
            <person name="Spilker T."/>
            <person name="Lipuma J."/>
        </authorList>
    </citation>
    <scope>NUCLEOTIDE SEQUENCE [LARGE SCALE GENOMIC DNA]</scope>
    <source>
        <strain evidence="6 7">AU9795</strain>
    </source>
</reference>
<feature type="domain" description="Periplasmic binding protein" evidence="5">
    <location>
        <begin position="34"/>
        <end position="291"/>
    </location>
</feature>
<dbReference type="PANTHER" id="PTHR30036">
    <property type="entry name" value="D-XYLOSE-BINDING PERIPLASMIC PROTEIN"/>
    <property type="match status" value="1"/>
</dbReference>
<comment type="similarity">
    <text evidence="2">Belongs to the bacterial solute-binding protein 2 family.</text>
</comment>
<dbReference type="RefSeq" id="WP_094832807.1">
    <property type="nucleotide sequence ID" value="NZ_NEVR01000005.1"/>
</dbReference>
<evidence type="ECO:0000259" key="5">
    <source>
        <dbReference type="Pfam" id="PF13407"/>
    </source>
</evidence>
<evidence type="ECO:0000313" key="6">
    <source>
        <dbReference type="EMBL" id="OZI58083.1"/>
    </source>
</evidence>